<proteinExistence type="predicted"/>
<comment type="caution">
    <text evidence="5">The sequence shown here is derived from an EMBL/GenBank/DDBJ whole genome shotgun (WGS) entry which is preliminary data.</text>
</comment>
<feature type="domain" description="CCHC-type" evidence="4">
    <location>
        <begin position="5"/>
        <end position="19"/>
    </location>
</feature>
<feature type="compositionally biased region" description="Basic residues" evidence="3">
    <location>
        <begin position="29"/>
        <end position="38"/>
    </location>
</feature>
<feature type="compositionally biased region" description="Low complexity" evidence="3">
    <location>
        <begin position="54"/>
        <end position="81"/>
    </location>
</feature>
<dbReference type="SMART" id="SM00343">
    <property type="entry name" value="ZnF_C2HC"/>
    <property type="match status" value="1"/>
</dbReference>
<feature type="region of interest" description="Disordered" evidence="3">
    <location>
        <begin position="137"/>
        <end position="169"/>
    </location>
</feature>
<evidence type="ECO:0000256" key="2">
    <source>
        <dbReference type="PROSITE-ProRule" id="PRU00047"/>
    </source>
</evidence>
<feature type="compositionally biased region" description="Polar residues" evidence="3">
    <location>
        <begin position="88"/>
        <end position="98"/>
    </location>
</feature>
<dbReference type="GO" id="GO:0006397">
    <property type="term" value="P:mRNA processing"/>
    <property type="evidence" value="ECO:0007669"/>
    <property type="project" value="UniProtKB-KW"/>
</dbReference>
<protein>
    <recommendedName>
        <fullName evidence="4">CCHC-type domain-containing protein</fullName>
    </recommendedName>
</protein>
<dbReference type="EMBL" id="JAACJM010000041">
    <property type="protein sequence ID" value="KAF5361300.1"/>
    <property type="molecule type" value="Genomic_DNA"/>
</dbReference>
<dbReference type="Gene3D" id="4.10.60.10">
    <property type="entry name" value="Zinc finger, CCHC-type"/>
    <property type="match status" value="1"/>
</dbReference>
<accession>A0A8H5GAN8</accession>
<name>A0A8H5GAN8_9AGAR</name>
<reference evidence="5 6" key="1">
    <citation type="journal article" date="2020" name="ISME J.">
        <title>Uncovering the hidden diversity of litter-decomposition mechanisms in mushroom-forming fungi.</title>
        <authorList>
            <person name="Floudas D."/>
            <person name="Bentzer J."/>
            <person name="Ahren D."/>
            <person name="Johansson T."/>
            <person name="Persson P."/>
            <person name="Tunlid A."/>
        </authorList>
    </citation>
    <scope>NUCLEOTIDE SEQUENCE [LARGE SCALE GENOMIC DNA]</scope>
    <source>
        <strain evidence="5 6">CBS 291.85</strain>
    </source>
</reference>
<keyword evidence="1" id="KW-0507">mRNA processing</keyword>
<sequence length="234" mass="25713">METQCYNCKGFGHWARDCPTPHQNQGNGKKGKKGKGKKGSGNAENVEGTFKSGNSQTPATTSTSTTTPAPSTTSTPAQTNTKPPNPAPSSKTPGQSNLAKEIDYVYMAEPVETSSDEEWSDDDDEDDEILIPLSPQFLNSRRPTPEVSKLEDEEVSEYSLSDTEDDIPSSNELESFAKRICDMDMPMTEGNLRLLWQVNATVTATQALSGWTKNSAIRFGMVKRMMKEVFQVMK</sequence>
<dbReference type="GO" id="GO:0008270">
    <property type="term" value="F:zinc ion binding"/>
    <property type="evidence" value="ECO:0007669"/>
    <property type="project" value="UniProtKB-KW"/>
</dbReference>
<dbReference type="InterPro" id="IPR036875">
    <property type="entry name" value="Znf_CCHC_sf"/>
</dbReference>
<gene>
    <name evidence="5" type="ORF">D9758_010268</name>
</gene>
<organism evidence="5 6">
    <name type="scientific">Tetrapyrgos nigripes</name>
    <dbReference type="NCBI Taxonomy" id="182062"/>
    <lineage>
        <taxon>Eukaryota</taxon>
        <taxon>Fungi</taxon>
        <taxon>Dikarya</taxon>
        <taxon>Basidiomycota</taxon>
        <taxon>Agaricomycotina</taxon>
        <taxon>Agaricomycetes</taxon>
        <taxon>Agaricomycetidae</taxon>
        <taxon>Agaricales</taxon>
        <taxon>Marasmiineae</taxon>
        <taxon>Marasmiaceae</taxon>
        <taxon>Tetrapyrgos</taxon>
    </lineage>
</organism>
<keyword evidence="2" id="KW-0862">Zinc</keyword>
<evidence type="ECO:0000256" key="1">
    <source>
        <dbReference type="ARBA" id="ARBA00022664"/>
    </source>
</evidence>
<evidence type="ECO:0000313" key="6">
    <source>
        <dbReference type="Proteomes" id="UP000559256"/>
    </source>
</evidence>
<keyword evidence="6" id="KW-1185">Reference proteome</keyword>
<keyword evidence="2" id="KW-0863">Zinc-finger</keyword>
<dbReference type="InterPro" id="IPR001878">
    <property type="entry name" value="Znf_CCHC"/>
</dbReference>
<keyword evidence="2" id="KW-0479">Metal-binding</keyword>
<dbReference type="GO" id="GO:0003676">
    <property type="term" value="F:nucleic acid binding"/>
    <property type="evidence" value="ECO:0007669"/>
    <property type="project" value="InterPro"/>
</dbReference>
<feature type="region of interest" description="Disordered" evidence="3">
    <location>
        <begin position="1"/>
        <end position="98"/>
    </location>
</feature>
<dbReference type="AlphaFoldDB" id="A0A8H5GAN8"/>
<dbReference type="PROSITE" id="PS50158">
    <property type="entry name" value="ZF_CCHC"/>
    <property type="match status" value="1"/>
</dbReference>
<evidence type="ECO:0000259" key="4">
    <source>
        <dbReference type="PROSITE" id="PS50158"/>
    </source>
</evidence>
<feature type="compositionally biased region" description="Acidic residues" evidence="3">
    <location>
        <begin position="151"/>
        <end position="167"/>
    </location>
</feature>
<dbReference type="Pfam" id="PF00098">
    <property type="entry name" value="zf-CCHC"/>
    <property type="match status" value="1"/>
</dbReference>
<evidence type="ECO:0000256" key="3">
    <source>
        <dbReference type="SAM" id="MobiDB-lite"/>
    </source>
</evidence>
<dbReference type="Proteomes" id="UP000559256">
    <property type="component" value="Unassembled WGS sequence"/>
</dbReference>
<evidence type="ECO:0000313" key="5">
    <source>
        <dbReference type="EMBL" id="KAF5361300.1"/>
    </source>
</evidence>
<dbReference type="SUPFAM" id="SSF57756">
    <property type="entry name" value="Retrovirus zinc finger-like domains"/>
    <property type="match status" value="1"/>
</dbReference>